<dbReference type="Gene3D" id="2.20.200.10">
    <property type="entry name" value="Outer membrane efflux proteins (OEP)"/>
    <property type="match status" value="1"/>
</dbReference>
<comment type="subcellular location">
    <subcellularLocation>
        <location evidence="2">Cell membrane</location>
        <topology evidence="2">Lipid-anchor</topology>
    </subcellularLocation>
</comment>
<comment type="similarity">
    <text evidence="1 2">Belongs to the outer membrane factor (OMF) (TC 1.B.17) family.</text>
</comment>
<dbReference type="SUPFAM" id="SSF56954">
    <property type="entry name" value="Outer membrane efflux proteins (OEP)"/>
    <property type="match status" value="1"/>
</dbReference>
<dbReference type="NCBIfam" id="TIGR01845">
    <property type="entry name" value="outer_NodT"/>
    <property type="match status" value="1"/>
</dbReference>
<comment type="caution">
    <text evidence="3">The sequence shown here is derived from an EMBL/GenBank/DDBJ whole genome shotgun (WGS) entry which is preliminary data.</text>
</comment>
<dbReference type="PROSITE" id="PS51257">
    <property type="entry name" value="PROKAR_LIPOPROTEIN"/>
    <property type="match status" value="1"/>
</dbReference>
<dbReference type="Gene3D" id="1.20.1600.10">
    <property type="entry name" value="Outer membrane efflux proteins (OEP)"/>
    <property type="match status" value="1"/>
</dbReference>
<keyword evidence="2" id="KW-0472">Membrane</keyword>
<keyword evidence="2" id="KW-0449">Lipoprotein</keyword>
<name>A0A9W6D3H6_9BACT</name>
<protein>
    <submittedName>
        <fullName evidence="3">RND transporter</fullName>
    </submittedName>
</protein>
<keyword evidence="2" id="KW-1134">Transmembrane beta strand</keyword>
<dbReference type="Pfam" id="PF02321">
    <property type="entry name" value="OEP"/>
    <property type="match status" value="2"/>
</dbReference>
<reference evidence="3" key="1">
    <citation type="submission" date="2022-12" db="EMBL/GenBank/DDBJ databases">
        <title>Reference genome sequencing for broad-spectrum identification of bacterial and archaeal isolates by mass spectrometry.</title>
        <authorList>
            <person name="Sekiguchi Y."/>
            <person name="Tourlousse D.M."/>
        </authorList>
    </citation>
    <scope>NUCLEOTIDE SEQUENCE</scope>
    <source>
        <strain evidence="3">ASRB1</strain>
    </source>
</reference>
<dbReference type="PANTHER" id="PTHR30203:SF30">
    <property type="entry name" value="OUTER MEMBRANE PROTEIN-RELATED"/>
    <property type="match status" value="1"/>
</dbReference>
<evidence type="ECO:0000256" key="2">
    <source>
        <dbReference type="RuleBase" id="RU362097"/>
    </source>
</evidence>
<accession>A0A9W6D3H6</accession>
<proteinExistence type="inferred from homology"/>
<dbReference type="InterPro" id="IPR003423">
    <property type="entry name" value="OMP_efflux"/>
</dbReference>
<dbReference type="EMBL" id="BSDR01000001">
    <property type="protein sequence ID" value="GLI33505.1"/>
    <property type="molecule type" value="Genomic_DNA"/>
</dbReference>
<keyword evidence="2" id="KW-0812">Transmembrane</keyword>
<evidence type="ECO:0000313" key="3">
    <source>
        <dbReference type="EMBL" id="GLI33505.1"/>
    </source>
</evidence>
<organism evidence="3 4">
    <name type="scientific">Desulforhabdus amnigena</name>
    <dbReference type="NCBI Taxonomy" id="40218"/>
    <lineage>
        <taxon>Bacteria</taxon>
        <taxon>Pseudomonadati</taxon>
        <taxon>Thermodesulfobacteriota</taxon>
        <taxon>Syntrophobacteria</taxon>
        <taxon>Syntrophobacterales</taxon>
        <taxon>Syntrophobacteraceae</taxon>
        <taxon>Desulforhabdus</taxon>
    </lineage>
</organism>
<dbReference type="GO" id="GO:0015562">
    <property type="term" value="F:efflux transmembrane transporter activity"/>
    <property type="evidence" value="ECO:0007669"/>
    <property type="project" value="InterPro"/>
</dbReference>
<evidence type="ECO:0000313" key="4">
    <source>
        <dbReference type="Proteomes" id="UP001144372"/>
    </source>
</evidence>
<keyword evidence="2" id="KW-0564">Palmitate</keyword>
<dbReference type="Proteomes" id="UP001144372">
    <property type="component" value="Unassembled WGS sequence"/>
</dbReference>
<evidence type="ECO:0000256" key="1">
    <source>
        <dbReference type="ARBA" id="ARBA00007613"/>
    </source>
</evidence>
<gene>
    <name evidence="3" type="ORF">DAMNIGENAA_09380</name>
</gene>
<keyword evidence="4" id="KW-1185">Reference proteome</keyword>
<dbReference type="InterPro" id="IPR010131">
    <property type="entry name" value="MdtP/NodT-like"/>
</dbReference>
<dbReference type="RefSeq" id="WP_281792529.1">
    <property type="nucleotide sequence ID" value="NZ_BSDR01000001.1"/>
</dbReference>
<dbReference type="AlphaFoldDB" id="A0A9W6D3H6"/>
<dbReference type="PANTHER" id="PTHR30203">
    <property type="entry name" value="OUTER MEMBRANE CATION EFFLUX PROTEIN"/>
    <property type="match status" value="1"/>
</dbReference>
<dbReference type="GO" id="GO:0005886">
    <property type="term" value="C:plasma membrane"/>
    <property type="evidence" value="ECO:0007669"/>
    <property type="project" value="UniProtKB-SubCell"/>
</dbReference>
<sequence>MWRFILLVSVVLAAGCMFGPDYRRPNLDIPQSFRYEEKDARDTTNTDWWKALQDPVLDSLIDEALANNLTVKIAAANIEQAEGILEQIRAPLFPQVNYSGSALRERVSELGATPLSSLVPNPQNSFQLFAGATWEVDLWGRIRRLSEAARADLLATREARQGVILSLVASVANSYIQLRGLDAQLEIAKRTLAAYGESVRLFELQFNHGQVSQMTVEQARSQYQTAATAIPQIESQIAQTENALSILLGRNPSSIARGESILHLTLPTVPTGLPSQLLERRPDLAQAEQNLIAANAQIGAAKALYFPSISLTGALGTQSSELSNLFKGPARTWNYTGSFIGPIFTAGAISGQVKQAEAGQQAALLGYKNAILNAFSDVENTLVIRQKLSEQLQAQQELVTSLKEYSRLAWMQYKGGYTPYLTVLDAESQLFPAELNYAQTRTSLLTAYVNIYKALGGGWVDRAEMRTEVPTP</sequence>